<dbReference type="FunFam" id="1.10.630.10:FF:000018">
    <property type="entry name" value="Cytochrome P450 monooxygenase"/>
    <property type="match status" value="1"/>
</dbReference>
<reference evidence="10" key="1">
    <citation type="submission" date="2018-05" db="EMBL/GenBank/DDBJ databases">
        <title>Genome sequencing of Phenylobacterium sp. HYN0004.</title>
        <authorList>
            <person name="Yi H."/>
            <person name="Baek C."/>
        </authorList>
    </citation>
    <scope>NUCLEOTIDE SEQUENCE [LARGE SCALE GENOMIC DNA]</scope>
    <source>
        <strain evidence="10">HYN0004</strain>
    </source>
</reference>
<dbReference type="SMR" id="A0A2Z3HSG5"/>
<proteinExistence type="inferred from homology"/>
<evidence type="ECO:0000256" key="4">
    <source>
        <dbReference type="ARBA" id="ARBA00023002"/>
    </source>
</evidence>
<keyword evidence="3 8" id="KW-0479">Metal-binding</keyword>
<gene>
    <name evidence="9" type="ORF">HYN04_10875</name>
</gene>
<accession>A0A2Z3HSG5</accession>
<dbReference type="EMBL" id="CP029479">
    <property type="protein sequence ID" value="AWM78212.1"/>
    <property type="molecule type" value="Genomic_DNA"/>
</dbReference>
<keyword evidence="6 8" id="KW-0503">Monooxygenase</keyword>
<dbReference type="GO" id="GO:0020037">
    <property type="term" value="F:heme binding"/>
    <property type="evidence" value="ECO:0007669"/>
    <property type="project" value="InterPro"/>
</dbReference>
<dbReference type="Proteomes" id="UP000247763">
    <property type="component" value="Chromosome"/>
</dbReference>
<dbReference type="PANTHER" id="PTHR46696:SF1">
    <property type="entry name" value="CYTOCHROME P450 YJIB-RELATED"/>
    <property type="match status" value="1"/>
</dbReference>
<organism evidence="9 10">
    <name type="scientific">Phenylobacterium parvum</name>
    <dbReference type="NCBI Taxonomy" id="2201350"/>
    <lineage>
        <taxon>Bacteria</taxon>
        <taxon>Pseudomonadati</taxon>
        <taxon>Pseudomonadota</taxon>
        <taxon>Alphaproteobacteria</taxon>
        <taxon>Caulobacterales</taxon>
        <taxon>Caulobacteraceae</taxon>
        <taxon>Phenylobacterium</taxon>
    </lineage>
</organism>
<evidence type="ECO:0000256" key="8">
    <source>
        <dbReference type="RuleBase" id="RU000461"/>
    </source>
</evidence>
<keyword evidence="5 8" id="KW-0408">Iron</keyword>
<evidence type="ECO:0000256" key="5">
    <source>
        <dbReference type="ARBA" id="ARBA00023004"/>
    </source>
</evidence>
<evidence type="ECO:0000256" key="6">
    <source>
        <dbReference type="ARBA" id="ARBA00023033"/>
    </source>
</evidence>
<dbReference type="PROSITE" id="PS00086">
    <property type="entry name" value="CYTOCHROME_P450"/>
    <property type="match status" value="1"/>
</dbReference>
<evidence type="ECO:0000256" key="7">
    <source>
        <dbReference type="ARBA" id="ARBA00043906"/>
    </source>
</evidence>
<evidence type="ECO:0000256" key="2">
    <source>
        <dbReference type="ARBA" id="ARBA00022617"/>
    </source>
</evidence>
<dbReference type="RefSeq" id="WP_110450778.1">
    <property type="nucleotide sequence ID" value="NZ_CP029479.1"/>
</dbReference>
<dbReference type="GO" id="GO:0016705">
    <property type="term" value="F:oxidoreductase activity, acting on paired donors, with incorporation or reduction of molecular oxygen"/>
    <property type="evidence" value="ECO:0007669"/>
    <property type="project" value="InterPro"/>
</dbReference>
<keyword evidence="2 8" id="KW-0349">Heme</keyword>
<evidence type="ECO:0000256" key="3">
    <source>
        <dbReference type="ARBA" id="ARBA00022723"/>
    </source>
</evidence>
<dbReference type="SUPFAM" id="SSF48264">
    <property type="entry name" value="Cytochrome P450"/>
    <property type="match status" value="1"/>
</dbReference>
<protein>
    <submittedName>
        <fullName evidence="9">Cytochrome P450</fullName>
    </submittedName>
</protein>
<dbReference type="InterPro" id="IPR001128">
    <property type="entry name" value="Cyt_P450"/>
</dbReference>
<dbReference type="InterPro" id="IPR036396">
    <property type="entry name" value="Cyt_P450_sf"/>
</dbReference>
<name>A0A2Z3HSG5_9CAUL</name>
<dbReference type="OrthoDB" id="5522954at2"/>
<dbReference type="Pfam" id="PF00067">
    <property type="entry name" value="p450"/>
    <property type="match status" value="1"/>
</dbReference>
<sequence length="419" mass="46937">MAEGDSALMQSARERAAATPLDRFHVADVSHFTSDTWGPWFERLRREDPVHYCADSEYGPYWSVTRFNDIVAVDSNHEAFSSSSERGGIAIQDGYQPNALSSFIGLDPPDHDAQRRVVMPRFSTQGLAGLEPLIRSRAAAILDELPVGETFDFVDRVSVELTSQMLATLFDFPFEARRLLPQASDIILAPTGEGAEFRTNEDRQAALTPYFETFVGLWESRKGGAGDDLLSLLASDPVTRKDGQMFGYMGNVVLLTVAGSDTTRHSITGALLAFQDNPDAYDRLRADPALLDSAVPEIIRWQSPVAHMRRTATRDVELGGKTIRKGDKVIMWYVSGNRDGEVIADPDRFVIDRTRPRQHVAFGFGIHRCVGNRLAEMQLKVVWEEILRRFRRIEVVAPPRRLNSNFVKGYETLPVRILP</sequence>
<dbReference type="PANTHER" id="PTHR46696">
    <property type="entry name" value="P450, PUTATIVE (EUROFUNG)-RELATED"/>
    <property type="match status" value="1"/>
</dbReference>
<dbReference type="AlphaFoldDB" id="A0A2Z3HSG5"/>
<dbReference type="GO" id="GO:0005506">
    <property type="term" value="F:iron ion binding"/>
    <property type="evidence" value="ECO:0007669"/>
    <property type="project" value="InterPro"/>
</dbReference>
<dbReference type="InterPro" id="IPR017972">
    <property type="entry name" value="Cyt_P450_CS"/>
</dbReference>
<dbReference type="InterPro" id="IPR002397">
    <property type="entry name" value="Cyt_P450_B"/>
</dbReference>
<evidence type="ECO:0000313" key="10">
    <source>
        <dbReference type="Proteomes" id="UP000247763"/>
    </source>
</evidence>
<dbReference type="CDD" id="cd11033">
    <property type="entry name" value="CYP142-like"/>
    <property type="match status" value="1"/>
</dbReference>
<dbReference type="KEGG" id="phb:HYN04_10875"/>
<keyword evidence="4 8" id="KW-0560">Oxidoreductase</keyword>
<evidence type="ECO:0000256" key="1">
    <source>
        <dbReference type="ARBA" id="ARBA00010617"/>
    </source>
</evidence>
<dbReference type="GO" id="GO:0004497">
    <property type="term" value="F:monooxygenase activity"/>
    <property type="evidence" value="ECO:0007669"/>
    <property type="project" value="UniProtKB-KW"/>
</dbReference>
<keyword evidence="10" id="KW-1185">Reference proteome</keyword>
<evidence type="ECO:0000313" key="9">
    <source>
        <dbReference type="EMBL" id="AWM78212.1"/>
    </source>
</evidence>
<comment type="similarity">
    <text evidence="1 8">Belongs to the cytochrome P450 family.</text>
</comment>
<dbReference type="Gene3D" id="1.10.630.10">
    <property type="entry name" value="Cytochrome P450"/>
    <property type="match status" value="1"/>
</dbReference>
<comment type="function">
    <text evidence="7">Cytochromes P450 are a group of heme-thiolate monooxygenases. They oxidize a variety of structurally unrelated compounds, including steroids, fatty acids, and xenobiotics.</text>
</comment>
<dbReference type="PRINTS" id="PR00359">
    <property type="entry name" value="BP450"/>
</dbReference>